<evidence type="ECO:0000313" key="1">
    <source>
        <dbReference type="EMBL" id="ETV80786.1"/>
    </source>
</evidence>
<proteinExistence type="predicted"/>
<reference evidence="1" key="1">
    <citation type="submission" date="2013-12" db="EMBL/GenBank/DDBJ databases">
        <title>The Genome Sequence of Aphanomyces astaci APO3.</title>
        <authorList>
            <consortium name="The Broad Institute Genomics Platform"/>
            <person name="Russ C."/>
            <person name="Tyler B."/>
            <person name="van West P."/>
            <person name="Dieguez-Uribeondo J."/>
            <person name="Young S.K."/>
            <person name="Zeng Q."/>
            <person name="Gargeya S."/>
            <person name="Fitzgerald M."/>
            <person name="Abouelleil A."/>
            <person name="Alvarado L."/>
            <person name="Chapman S.B."/>
            <person name="Gainer-Dewar J."/>
            <person name="Goldberg J."/>
            <person name="Griggs A."/>
            <person name="Gujja S."/>
            <person name="Hansen M."/>
            <person name="Howarth C."/>
            <person name="Imamovic A."/>
            <person name="Ireland A."/>
            <person name="Larimer J."/>
            <person name="McCowan C."/>
            <person name="Murphy C."/>
            <person name="Pearson M."/>
            <person name="Poon T.W."/>
            <person name="Priest M."/>
            <person name="Roberts A."/>
            <person name="Saif S."/>
            <person name="Shea T."/>
            <person name="Sykes S."/>
            <person name="Wortman J."/>
            <person name="Nusbaum C."/>
            <person name="Birren B."/>
        </authorList>
    </citation>
    <scope>NUCLEOTIDE SEQUENCE [LARGE SCALE GENOMIC DNA]</scope>
    <source>
        <strain evidence="1">APO3</strain>
    </source>
</reference>
<dbReference type="GeneID" id="20808259"/>
<protein>
    <submittedName>
        <fullName evidence="1">Uncharacterized protein</fullName>
    </submittedName>
</protein>
<accession>W4GN41</accession>
<dbReference type="EMBL" id="KI913125">
    <property type="protein sequence ID" value="ETV80786.1"/>
    <property type="molecule type" value="Genomic_DNA"/>
</dbReference>
<gene>
    <name evidence="1" type="ORF">H257_06263</name>
</gene>
<dbReference type="RefSeq" id="XP_009829733.1">
    <property type="nucleotide sequence ID" value="XM_009831431.1"/>
</dbReference>
<dbReference type="OrthoDB" id="10408485at2759"/>
<dbReference type="VEuPathDB" id="FungiDB:H257_06263"/>
<organism evidence="1">
    <name type="scientific">Aphanomyces astaci</name>
    <name type="common">Crayfish plague agent</name>
    <dbReference type="NCBI Taxonomy" id="112090"/>
    <lineage>
        <taxon>Eukaryota</taxon>
        <taxon>Sar</taxon>
        <taxon>Stramenopiles</taxon>
        <taxon>Oomycota</taxon>
        <taxon>Saprolegniomycetes</taxon>
        <taxon>Saprolegniales</taxon>
        <taxon>Verrucalvaceae</taxon>
        <taxon>Aphanomyces</taxon>
    </lineage>
</organism>
<sequence>MAHSHDDMSKLHESKAAILAAPDTSSAQAQLAQHDDEIKARAKAYFALSQQHASEAEAKLKECASHEGGKCVDNMRGVLDKWARSVNDFEMIANEYGASFHDQVSGYAKQQRESIAEMTRLIKEHK</sequence>
<dbReference type="AlphaFoldDB" id="W4GN41"/>
<name>W4GN41_APHAT</name>